<accession>A0A3L8Q2K4</accession>
<protein>
    <submittedName>
        <fullName evidence="8">Bifunctional UDP-sugar hydrolase/5'-nucleotidase</fullName>
    </submittedName>
</protein>
<evidence type="ECO:0000256" key="2">
    <source>
        <dbReference type="ARBA" id="ARBA00022723"/>
    </source>
</evidence>
<comment type="caution">
    <text evidence="8">The sequence shown here is derived from an EMBL/GenBank/DDBJ whole genome shotgun (WGS) entry which is preliminary data.</text>
</comment>
<evidence type="ECO:0000256" key="1">
    <source>
        <dbReference type="ARBA" id="ARBA00006654"/>
    </source>
</evidence>
<dbReference type="GO" id="GO:0009166">
    <property type="term" value="P:nucleotide catabolic process"/>
    <property type="evidence" value="ECO:0007669"/>
    <property type="project" value="InterPro"/>
</dbReference>
<dbReference type="InterPro" id="IPR008334">
    <property type="entry name" value="5'-Nucleotdase_C"/>
</dbReference>
<sequence>MSTALVKGFVAASFCFSVLFLGFKHHQANDVPKCEDYGDQCLKFTILHTNDNHGRFWHNKHNEYGMPARASLIKSIRDEVSQQGSQVLLLSGGDVNTGVPESDLQDAVPDFIGMNLMKYDAMAVGNHEFDNELSVLDMQRELAKFPMLSANIYKKNSDTNELVRYFEPYKIFTVGNLKLAVIGLTTKDTAKLGNPQFIASLTFTDPLTEIKQVIKEIKEQNKADLIMAVTHMGHFIIGKHGSNAPGDVSLARGLNKGDLQAIIGGHSQNPVCMEPYSNRYSDFKPGKKCTPDIQNGTFIMQAYEWGKYIGRADFEYFNGKLHLAEYQLIPVNLTEQDSYRKRKFIEDYIEPDPEVKAKLQPYQEKGQEKLDVNIAKISERLEGKRSIVRFQQTNLGHFIATAHREAHGADFAIMNSGGVRASIEKGNVSYRDVLTVQPFGNEVYKVTMSGTDLSDYLGKVASNQIESGAYAQLVGLKMSVNCKIKTAKISEINGKKFNNNESYTFTIPGFNAAGGDGFPRLVGSANQFPDAEVIDNSGLIDEQVLYQFFKSKSENNTKTIDVSEFEPSTNDVTYLNSKDHRGCKLN</sequence>
<feature type="domain" description="5'-Nucleotidase C-terminal" evidence="7">
    <location>
        <begin position="382"/>
        <end position="521"/>
    </location>
</feature>
<feature type="domain" description="Calcineurin-like phosphoesterase" evidence="6">
    <location>
        <begin position="44"/>
        <end position="267"/>
    </location>
</feature>
<evidence type="ECO:0000313" key="9">
    <source>
        <dbReference type="Proteomes" id="UP000281474"/>
    </source>
</evidence>
<name>A0A3L8Q2K4_9GAMM</name>
<dbReference type="RefSeq" id="WP_121837613.1">
    <property type="nucleotide sequence ID" value="NZ_ML014757.1"/>
</dbReference>
<dbReference type="InterPro" id="IPR006146">
    <property type="entry name" value="5'-Nucleotdase_CS"/>
</dbReference>
<dbReference type="InterPro" id="IPR006179">
    <property type="entry name" value="5_nucleotidase/apyrase"/>
</dbReference>
<keyword evidence="4 5" id="KW-0547">Nucleotide-binding</keyword>
<organism evidence="8 9">
    <name type="scientific">Parashewanella curva</name>
    <dbReference type="NCBI Taxonomy" id="2338552"/>
    <lineage>
        <taxon>Bacteria</taxon>
        <taxon>Pseudomonadati</taxon>
        <taxon>Pseudomonadota</taxon>
        <taxon>Gammaproteobacteria</taxon>
        <taxon>Alteromonadales</taxon>
        <taxon>Shewanellaceae</taxon>
        <taxon>Parashewanella</taxon>
    </lineage>
</organism>
<dbReference type="EMBL" id="QZEI01000008">
    <property type="protein sequence ID" value="RLV61093.1"/>
    <property type="molecule type" value="Genomic_DNA"/>
</dbReference>
<dbReference type="SUPFAM" id="SSF55816">
    <property type="entry name" value="5'-nucleotidase (syn. UDP-sugar hydrolase), C-terminal domain"/>
    <property type="match status" value="1"/>
</dbReference>
<keyword evidence="2" id="KW-0479">Metal-binding</keyword>
<dbReference type="InterPro" id="IPR036907">
    <property type="entry name" value="5'-Nucleotdase_C_sf"/>
</dbReference>
<dbReference type="Gene3D" id="3.90.780.10">
    <property type="entry name" value="5'-Nucleotidase, C-terminal domain"/>
    <property type="match status" value="1"/>
</dbReference>
<dbReference type="GO" id="GO:0000166">
    <property type="term" value="F:nucleotide binding"/>
    <property type="evidence" value="ECO:0007669"/>
    <property type="project" value="UniProtKB-KW"/>
</dbReference>
<dbReference type="SUPFAM" id="SSF56300">
    <property type="entry name" value="Metallo-dependent phosphatases"/>
    <property type="match status" value="1"/>
</dbReference>
<dbReference type="PANTHER" id="PTHR11575">
    <property type="entry name" value="5'-NUCLEOTIDASE-RELATED"/>
    <property type="match status" value="1"/>
</dbReference>
<dbReference type="PRINTS" id="PR01607">
    <property type="entry name" value="APYRASEFAMLY"/>
</dbReference>
<dbReference type="NCBIfam" id="NF007109">
    <property type="entry name" value="PRK09558.1"/>
    <property type="match status" value="1"/>
</dbReference>
<evidence type="ECO:0000256" key="5">
    <source>
        <dbReference type="RuleBase" id="RU362119"/>
    </source>
</evidence>
<evidence type="ECO:0000256" key="3">
    <source>
        <dbReference type="ARBA" id="ARBA00022729"/>
    </source>
</evidence>
<dbReference type="GO" id="GO:0046872">
    <property type="term" value="F:metal ion binding"/>
    <property type="evidence" value="ECO:0007669"/>
    <property type="project" value="UniProtKB-KW"/>
</dbReference>
<dbReference type="Pfam" id="PF00149">
    <property type="entry name" value="Metallophos"/>
    <property type="match status" value="1"/>
</dbReference>
<dbReference type="PANTHER" id="PTHR11575:SF46">
    <property type="entry name" value="PROTEIN USHA"/>
    <property type="match status" value="1"/>
</dbReference>
<dbReference type="PROSITE" id="PS00786">
    <property type="entry name" value="5_NUCLEOTIDASE_2"/>
    <property type="match status" value="1"/>
</dbReference>
<comment type="similarity">
    <text evidence="1 5">Belongs to the 5'-nucleotidase family.</text>
</comment>
<evidence type="ECO:0000259" key="6">
    <source>
        <dbReference type="Pfam" id="PF00149"/>
    </source>
</evidence>
<dbReference type="AlphaFoldDB" id="A0A3L8Q2K4"/>
<dbReference type="GO" id="GO:0008768">
    <property type="term" value="F:UDP-sugar diphosphatase activity"/>
    <property type="evidence" value="ECO:0007669"/>
    <property type="project" value="TreeGrafter"/>
</dbReference>
<keyword evidence="3" id="KW-0732">Signal</keyword>
<dbReference type="Gene3D" id="3.60.21.10">
    <property type="match status" value="1"/>
</dbReference>
<dbReference type="OrthoDB" id="9803927at2"/>
<reference evidence="8 9" key="1">
    <citation type="submission" date="2018-09" db="EMBL/GenBank/DDBJ databases">
        <title>Phylogeny of the Shewanellaceae, and recommendation for two new genera, Pseudoshewanella and Parashewanella.</title>
        <authorList>
            <person name="Wang G."/>
        </authorList>
    </citation>
    <scope>NUCLEOTIDE SEQUENCE [LARGE SCALE GENOMIC DNA]</scope>
    <source>
        <strain evidence="8 9">C51</strain>
    </source>
</reference>
<dbReference type="GO" id="GO:0030288">
    <property type="term" value="C:outer membrane-bounded periplasmic space"/>
    <property type="evidence" value="ECO:0007669"/>
    <property type="project" value="TreeGrafter"/>
</dbReference>
<dbReference type="Proteomes" id="UP000281474">
    <property type="component" value="Unassembled WGS sequence"/>
</dbReference>
<evidence type="ECO:0000259" key="7">
    <source>
        <dbReference type="Pfam" id="PF02872"/>
    </source>
</evidence>
<dbReference type="Pfam" id="PF02872">
    <property type="entry name" value="5_nucleotid_C"/>
    <property type="match status" value="1"/>
</dbReference>
<gene>
    <name evidence="8" type="ORF">D5018_03605</name>
</gene>
<dbReference type="InterPro" id="IPR029052">
    <property type="entry name" value="Metallo-depent_PP-like"/>
</dbReference>
<dbReference type="InterPro" id="IPR004843">
    <property type="entry name" value="Calcineurin-like_PHP"/>
</dbReference>
<evidence type="ECO:0000313" key="8">
    <source>
        <dbReference type="EMBL" id="RLV61093.1"/>
    </source>
</evidence>
<proteinExistence type="inferred from homology"/>
<evidence type="ECO:0000256" key="4">
    <source>
        <dbReference type="ARBA" id="ARBA00022741"/>
    </source>
</evidence>
<keyword evidence="5 8" id="KW-0378">Hydrolase</keyword>
<keyword evidence="9" id="KW-1185">Reference proteome</keyword>
<dbReference type="GO" id="GO:0008253">
    <property type="term" value="F:5'-nucleotidase activity"/>
    <property type="evidence" value="ECO:0007669"/>
    <property type="project" value="TreeGrafter"/>
</dbReference>